<dbReference type="InterPro" id="IPR015927">
    <property type="entry name" value="Peptidase_S24_S26A/B/C"/>
</dbReference>
<dbReference type="InterPro" id="IPR010982">
    <property type="entry name" value="Lambda_DNA-bd_dom_sf"/>
</dbReference>
<dbReference type="CDD" id="cd06529">
    <property type="entry name" value="S24_LexA-like"/>
    <property type="match status" value="1"/>
</dbReference>
<sequence>MKTIGERLRLARKEAKLTQQQLAQHMGVTKSAISQVELGISKGLSHASLVRACRALDLNPEWLSLGKGNMRPFKPSAHHTWQVMEGFNNRLESSPRISTSVPLINWVQAGEWEEIADTFQLGDAEKWRDTTARVGPHAFALCVQGDSMTSLTGLSIPEGSVVIVDPDASYSNGSIVVAKLADAVEATLKKLIIDGPNKYLKSLNPAYTPIPISDNCRIIGVAKKVEIDL</sequence>
<comment type="caution">
    <text evidence="2">The sequence shown here is derived from an EMBL/GenBank/DDBJ whole genome shotgun (WGS) entry which is preliminary data.</text>
</comment>
<gene>
    <name evidence="2" type="ORF">OQJ68_16630</name>
</gene>
<dbReference type="Gene3D" id="2.10.109.10">
    <property type="entry name" value="Umud Fragment, subunit A"/>
    <property type="match status" value="1"/>
</dbReference>
<evidence type="ECO:0000313" key="2">
    <source>
        <dbReference type="EMBL" id="MCX2803403.1"/>
    </source>
</evidence>
<dbReference type="SUPFAM" id="SSF51306">
    <property type="entry name" value="LexA/Signal peptidase"/>
    <property type="match status" value="1"/>
</dbReference>
<dbReference type="SUPFAM" id="SSF47413">
    <property type="entry name" value="lambda repressor-like DNA-binding domains"/>
    <property type="match status" value="1"/>
</dbReference>
<evidence type="ECO:0000313" key="3">
    <source>
        <dbReference type="Proteomes" id="UP001209730"/>
    </source>
</evidence>
<dbReference type="InterPro" id="IPR039418">
    <property type="entry name" value="LexA-like"/>
</dbReference>
<dbReference type="PANTHER" id="PTHR33516">
    <property type="entry name" value="LEXA REPRESSOR"/>
    <property type="match status" value="1"/>
</dbReference>
<dbReference type="RefSeq" id="WP_082817516.1">
    <property type="nucleotide sequence ID" value="NZ_CP014864.1"/>
</dbReference>
<feature type="domain" description="HTH cro/C1-type" evidence="1">
    <location>
        <begin position="8"/>
        <end position="63"/>
    </location>
</feature>
<dbReference type="CDD" id="cd00093">
    <property type="entry name" value="HTH_XRE"/>
    <property type="match status" value="1"/>
</dbReference>
<dbReference type="InterPro" id="IPR036286">
    <property type="entry name" value="LexA/Signal_pep-like_sf"/>
</dbReference>
<dbReference type="PANTHER" id="PTHR33516:SF2">
    <property type="entry name" value="LEXA REPRESSOR-RELATED"/>
    <property type="match status" value="1"/>
</dbReference>
<dbReference type="Gene3D" id="1.10.260.40">
    <property type="entry name" value="lambda repressor-like DNA-binding domains"/>
    <property type="match status" value="1"/>
</dbReference>
<dbReference type="SMART" id="SM00530">
    <property type="entry name" value="HTH_XRE"/>
    <property type="match status" value="1"/>
</dbReference>
<name>A0AB35I404_MICTH</name>
<proteinExistence type="predicted"/>
<dbReference type="GeneID" id="76608808"/>
<protein>
    <submittedName>
        <fullName evidence="2">XRE family transcriptional regulator</fullName>
    </submittedName>
</protein>
<dbReference type="Pfam" id="PF12844">
    <property type="entry name" value="HTH_19"/>
    <property type="match status" value="1"/>
</dbReference>
<accession>A0AB35I404</accession>
<dbReference type="InterPro" id="IPR001387">
    <property type="entry name" value="Cro/C1-type_HTH"/>
</dbReference>
<organism evidence="2 3">
    <name type="scientific">Microbulbifer thermotolerans</name>
    <dbReference type="NCBI Taxonomy" id="252514"/>
    <lineage>
        <taxon>Bacteria</taxon>
        <taxon>Pseudomonadati</taxon>
        <taxon>Pseudomonadota</taxon>
        <taxon>Gammaproteobacteria</taxon>
        <taxon>Cellvibrionales</taxon>
        <taxon>Microbulbiferaceae</taxon>
        <taxon>Microbulbifer</taxon>
    </lineage>
</organism>
<evidence type="ECO:0000259" key="1">
    <source>
        <dbReference type="PROSITE" id="PS50943"/>
    </source>
</evidence>
<dbReference type="Proteomes" id="UP001209730">
    <property type="component" value="Unassembled WGS sequence"/>
</dbReference>
<dbReference type="EMBL" id="JAPHQB010000076">
    <property type="protein sequence ID" value="MCX2803403.1"/>
    <property type="molecule type" value="Genomic_DNA"/>
</dbReference>
<reference evidence="2" key="1">
    <citation type="submission" date="2022-11" db="EMBL/GenBank/DDBJ databases">
        <title>Chitin-degrading and fungicidal potential of chitinolytic bacterial strains from marine environment of the Pacific Ocean regions.</title>
        <authorList>
            <person name="Pentekhina I."/>
            <person name="Nedashkovskaya O."/>
            <person name="Seitkalieva A."/>
            <person name="Podvolotskaya A."/>
            <person name="Tekutyeva L."/>
            <person name="Balabanova L."/>
        </authorList>
    </citation>
    <scope>NUCLEOTIDE SEQUENCE</scope>
    <source>
        <strain evidence="2">KMM 6838</strain>
    </source>
</reference>
<dbReference type="GO" id="GO:0003677">
    <property type="term" value="F:DNA binding"/>
    <property type="evidence" value="ECO:0007669"/>
    <property type="project" value="InterPro"/>
</dbReference>
<dbReference type="AlphaFoldDB" id="A0AB35I404"/>
<dbReference type="InterPro" id="IPR050077">
    <property type="entry name" value="LexA_repressor"/>
</dbReference>
<dbReference type="PROSITE" id="PS50943">
    <property type="entry name" value="HTH_CROC1"/>
    <property type="match status" value="1"/>
</dbReference>
<dbReference type="Pfam" id="PF00717">
    <property type="entry name" value="Peptidase_S24"/>
    <property type="match status" value="1"/>
</dbReference>